<dbReference type="GO" id="GO:0016705">
    <property type="term" value="F:oxidoreductase activity, acting on paired donors, with incorporation or reduction of molecular oxygen"/>
    <property type="evidence" value="ECO:0007669"/>
    <property type="project" value="UniProtKB-UniRule"/>
</dbReference>
<reference evidence="4 5" key="1">
    <citation type="submission" date="2018-11" db="EMBL/GenBank/DDBJ databases">
        <title>Gemmobacter sp. nov., YIM 102744-1 draft genome.</title>
        <authorList>
            <person name="Li G."/>
            <person name="Jiang Y."/>
        </authorList>
    </citation>
    <scope>NUCLEOTIDE SEQUENCE [LARGE SCALE GENOMIC DNA]</scope>
    <source>
        <strain evidence="4 5">YIM 102744-1</strain>
    </source>
</reference>
<dbReference type="SUPFAM" id="SSF52821">
    <property type="entry name" value="Rhodanese/Cell cycle control phosphatase"/>
    <property type="match status" value="1"/>
</dbReference>
<dbReference type="EMBL" id="RRAZ01000010">
    <property type="protein sequence ID" value="RRH75554.1"/>
    <property type="molecule type" value="Genomic_DNA"/>
</dbReference>
<dbReference type="Gene3D" id="3.40.250.10">
    <property type="entry name" value="Rhodanese-like domain"/>
    <property type="match status" value="1"/>
</dbReference>
<dbReference type="OrthoDB" id="9778326at2"/>
<comment type="catalytic activity">
    <reaction evidence="1">
        <text>uridine(34) in tRNA + AH2 + O2 = 5-hydroxyuridine(34) in tRNA + A + H2O</text>
        <dbReference type="Rhea" id="RHEA:64224"/>
        <dbReference type="Rhea" id="RHEA-COMP:11727"/>
        <dbReference type="Rhea" id="RHEA-COMP:13381"/>
        <dbReference type="ChEBI" id="CHEBI:13193"/>
        <dbReference type="ChEBI" id="CHEBI:15377"/>
        <dbReference type="ChEBI" id="CHEBI:15379"/>
        <dbReference type="ChEBI" id="CHEBI:17499"/>
        <dbReference type="ChEBI" id="CHEBI:65315"/>
        <dbReference type="ChEBI" id="CHEBI:136877"/>
    </reaction>
</comment>
<dbReference type="RefSeq" id="WP_124964617.1">
    <property type="nucleotide sequence ID" value="NZ_RRAZ01000010.1"/>
</dbReference>
<dbReference type="HAMAP" id="MF_00469">
    <property type="entry name" value="TrhO"/>
    <property type="match status" value="1"/>
</dbReference>
<keyword evidence="1" id="KW-0560">Oxidoreductase</keyword>
<dbReference type="InterPro" id="IPR020936">
    <property type="entry name" value="TrhO"/>
</dbReference>
<dbReference type="GO" id="GO:0006400">
    <property type="term" value="P:tRNA modification"/>
    <property type="evidence" value="ECO:0007669"/>
    <property type="project" value="UniProtKB-UniRule"/>
</dbReference>
<dbReference type="InterPro" id="IPR040503">
    <property type="entry name" value="TRHO_N"/>
</dbReference>
<sequence length="324" mass="35853">MYIVAALYHFTRFADPAALQGPLLDLARAHGVRGSLLLAQEGVNGTIAGPRAGIDAMIAHLRALPGCAGLEWKESTASEMPFGKMKVRLKREIVTMGQPDVDPRASVGHYVEAKDWNALITAPDVVVIDTRNDYEVAIGTFEGAVDPLTKSFGEFPAWWAENAERFHNKRVAMFCTGGIRCEKSTNYLISQGVEDVYHLKGGILKYLEEVPQTDSKWQGECFVFDQRVSVGHGLVEGDHCMCHACRRPVSPEGRQHPDYEEGVSCAACIPEFDEARRAGFRERMHQIRLAEARGVSHMGDDNAQARQAEAKRARRKAQADSQTE</sequence>
<dbReference type="Gene3D" id="3.30.70.100">
    <property type="match status" value="1"/>
</dbReference>
<dbReference type="EC" id="1.14.-.-" evidence="1"/>
<dbReference type="Pfam" id="PF17773">
    <property type="entry name" value="UPF0176_N"/>
    <property type="match status" value="1"/>
</dbReference>
<proteinExistence type="inferred from homology"/>
<accession>A0A3P3DNN2</accession>
<evidence type="ECO:0000256" key="1">
    <source>
        <dbReference type="HAMAP-Rule" id="MF_00469"/>
    </source>
</evidence>
<comment type="similarity">
    <text evidence="1">Belongs to the TrhO family.</text>
</comment>
<dbReference type="PANTHER" id="PTHR43268:SF3">
    <property type="entry name" value="RHODANESE-LIKE DOMAIN-CONTAINING PROTEIN 7-RELATED"/>
    <property type="match status" value="1"/>
</dbReference>
<dbReference type="Pfam" id="PF00581">
    <property type="entry name" value="Rhodanese"/>
    <property type="match status" value="1"/>
</dbReference>
<evidence type="ECO:0000256" key="2">
    <source>
        <dbReference type="SAM" id="MobiDB-lite"/>
    </source>
</evidence>
<dbReference type="AlphaFoldDB" id="A0A3P3DNN2"/>
<evidence type="ECO:0000313" key="4">
    <source>
        <dbReference type="EMBL" id="RRH75554.1"/>
    </source>
</evidence>
<dbReference type="InterPro" id="IPR001763">
    <property type="entry name" value="Rhodanese-like_dom"/>
</dbReference>
<organism evidence="4 5">
    <name type="scientific">Falsigemmobacter faecalis</name>
    <dbReference type="NCBI Taxonomy" id="2488730"/>
    <lineage>
        <taxon>Bacteria</taxon>
        <taxon>Pseudomonadati</taxon>
        <taxon>Pseudomonadota</taxon>
        <taxon>Alphaproteobacteria</taxon>
        <taxon>Rhodobacterales</taxon>
        <taxon>Paracoccaceae</taxon>
        <taxon>Falsigemmobacter</taxon>
    </lineage>
</organism>
<keyword evidence="5" id="KW-1185">Reference proteome</keyword>
<keyword evidence="4" id="KW-0808">Transferase</keyword>
<keyword evidence="1" id="KW-0819">tRNA processing</keyword>
<dbReference type="GO" id="GO:0016740">
    <property type="term" value="F:transferase activity"/>
    <property type="evidence" value="ECO:0007669"/>
    <property type="project" value="UniProtKB-KW"/>
</dbReference>
<dbReference type="CDD" id="cd01518">
    <property type="entry name" value="RHOD_YceA"/>
    <property type="match status" value="1"/>
</dbReference>
<dbReference type="SMART" id="SM00450">
    <property type="entry name" value="RHOD"/>
    <property type="match status" value="1"/>
</dbReference>
<gene>
    <name evidence="1" type="primary">trhO</name>
    <name evidence="4" type="ORF">EG244_08710</name>
</gene>
<feature type="region of interest" description="Disordered" evidence="2">
    <location>
        <begin position="293"/>
        <end position="324"/>
    </location>
</feature>
<evidence type="ECO:0000259" key="3">
    <source>
        <dbReference type="PROSITE" id="PS50206"/>
    </source>
</evidence>
<dbReference type="InterPro" id="IPR036873">
    <property type="entry name" value="Rhodanese-like_dom_sf"/>
</dbReference>
<comment type="caution">
    <text evidence="4">The sequence shown here is derived from an EMBL/GenBank/DDBJ whole genome shotgun (WGS) entry which is preliminary data.</text>
</comment>
<comment type="function">
    <text evidence="1">Catalyzes oxygen-dependent 5-hydroxyuridine (ho5U) modification at position 34 in tRNAs.</text>
</comment>
<name>A0A3P3DNN2_9RHOB</name>
<protein>
    <recommendedName>
        <fullName evidence="1">tRNA uridine(34) hydroxylase</fullName>
        <ecNumber evidence="1">1.14.-.-</ecNumber>
    </recommendedName>
    <alternativeName>
        <fullName evidence="1">tRNA hydroxylation protein O</fullName>
    </alternativeName>
</protein>
<dbReference type="PROSITE" id="PS50206">
    <property type="entry name" value="RHODANESE_3"/>
    <property type="match status" value="1"/>
</dbReference>
<dbReference type="PANTHER" id="PTHR43268">
    <property type="entry name" value="THIOSULFATE SULFURTRANSFERASE/RHODANESE-LIKE DOMAIN-CONTAINING PROTEIN 2"/>
    <property type="match status" value="1"/>
</dbReference>
<evidence type="ECO:0000313" key="5">
    <source>
        <dbReference type="Proteomes" id="UP000282125"/>
    </source>
</evidence>
<dbReference type="NCBIfam" id="NF001136">
    <property type="entry name" value="PRK00142.1-4"/>
    <property type="match status" value="1"/>
</dbReference>
<feature type="domain" description="Rhodanese" evidence="3">
    <location>
        <begin position="121"/>
        <end position="215"/>
    </location>
</feature>
<dbReference type="Proteomes" id="UP000282125">
    <property type="component" value="Unassembled WGS sequence"/>
</dbReference>